<feature type="transmembrane region" description="Helical" evidence="2">
    <location>
        <begin position="86"/>
        <end position="104"/>
    </location>
</feature>
<feature type="transmembrane region" description="Helical" evidence="2">
    <location>
        <begin position="140"/>
        <end position="161"/>
    </location>
</feature>
<dbReference type="Pfam" id="PF01841">
    <property type="entry name" value="Transglut_core"/>
    <property type="match status" value="1"/>
</dbReference>
<accession>A0ABV1E278</accession>
<name>A0ABV1E278_9FIRM</name>
<keyword evidence="3" id="KW-0732">Signal</keyword>
<feature type="transmembrane region" description="Helical" evidence="2">
    <location>
        <begin position="671"/>
        <end position="691"/>
    </location>
</feature>
<dbReference type="RefSeq" id="WP_349220453.1">
    <property type="nucleotide sequence ID" value="NZ_JBBMFD010000024.1"/>
</dbReference>
<sequence>MKVTSKKKSASVISFSTAVTAKAFTKQPSAWMTVVMPALLLFAGVSGALFSFITAYDLSCDSMAVFFCIAIGSVGFTLLYRLKRVGAWVFPVSFGLFLAILALCKDTLAGMAANVWNSVLLTLRNANIPNLPQPYRFVESYPSLTLLWAVVVLFLCIALGYCIVRRPLFLPAVLVTFPFLEIGLFYGQSPDLWPLLFLLCCLLSQLAAALAVGRFRGSGRRKRVCAPYSRQLAAPVSLILCLVMTVCLVGSQAALSLTDYQRPQAFETLRVNYRDFNWLSFLNLPKTRIGEGNLWAAGNLEYDYQTDLLIDMPYTQSTLYFKGYTGSVYTGTNWEQLPDSVYDSFPLFRKGEQSGVNAYELLNAYYSQYGGMEIAPIQITSVRAGTKYAFVPYFSMESKETLLEYDRYAPLLATGNTYSVYYGHNIDEGSAYLARINRPSVFERHPYYWDYQEFVGDVYTQVPEDMGWLNQLAGQICSGSTSTEEIIARLQRYFSENTSYSTSPGRPPDDMDFTEYFLLENKKGYCVHYATAGTLLLRSLGVPARYAEGYLVGPEEFLNAPAEDKTIFASRLTEEGAWITGSAGVDTYYTLDIDDSKRHAWVEVYDAALGWIPVEFTPGYGASTPVREPEDPSSAVEEPSAPSSSRSPASSVPSSRPPEGAAAGPGGPATVMLAIFITVSTLMLLLLAVIARQAIVEKRRRNSFQTRDENRNVLQLYRYLCKLLSFAGCKTPSIVCYEPALLQSRFPFLSQDECERCMELVLKTRFSGQPVKKEERKEVSRLVFAVRKRLYEEKNWFWRLWMRYGRCL</sequence>
<evidence type="ECO:0000259" key="4">
    <source>
        <dbReference type="SMART" id="SM00460"/>
    </source>
</evidence>
<feature type="transmembrane region" description="Helical" evidence="2">
    <location>
        <begin position="192"/>
        <end position="212"/>
    </location>
</feature>
<dbReference type="Gene3D" id="3.10.620.30">
    <property type="match status" value="1"/>
</dbReference>
<keyword evidence="2" id="KW-0812">Transmembrane</keyword>
<dbReference type="InterPro" id="IPR002931">
    <property type="entry name" value="Transglutaminase-like"/>
</dbReference>
<evidence type="ECO:0000256" key="2">
    <source>
        <dbReference type="SAM" id="Phobius"/>
    </source>
</evidence>
<feature type="region of interest" description="Disordered" evidence="1">
    <location>
        <begin position="622"/>
        <end position="664"/>
    </location>
</feature>
<evidence type="ECO:0000256" key="1">
    <source>
        <dbReference type="SAM" id="MobiDB-lite"/>
    </source>
</evidence>
<reference evidence="5 6" key="1">
    <citation type="submission" date="2024-03" db="EMBL/GenBank/DDBJ databases">
        <title>Human intestinal bacterial collection.</title>
        <authorList>
            <person name="Pauvert C."/>
            <person name="Hitch T.C.A."/>
            <person name="Clavel T."/>
        </authorList>
    </citation>
    <scope>NUCLEOTIDE SEQUENCE [LARGE SCALE GENOMIC DNA]</scope>
    <source>
        <strain evidence="5 6">CLA-JM-H44</strain>
    </source>
</reference>
<feature type="signal peptide" evidence="3">
    <location>
        <begin position="1"/>
        <end position="23"/>
    </location>
</feature>
<feature type="transmembrane region" description="Helical" evidence="2">
    <location>
        <begin position="35"/>
        <end position="56"/>
    </location>
</feature>
<feature type="chain" id="PRO_5045453459" evidence="3">
    <location>
        <begin position="24"/>
        <end position="808"/>
    </location>
</feature>
<feature type="transmembrane region" description="Helical" evidence="2">
    <location>
        <begin position="168"/>
        <end position="186"/>
    </location>
</feature>
<keyword evidence="2" id="KW-1133">Transmembrane helix</keyword>
<keyword evidence="2" id="KW-0472">Membrane</keyword>
<feature type="transmembrane region" description="Helical" evidence="2">
    <location>
        <begin position="232"/>
        <end position="255"/>
    </location>
</feature>
<feature type="domain" description="Transglutaminase-like" evidence="4">
    <location>
        <begin position="518"/>
        <end position="618"/>
    </location>
</feature>
<feature type="transmembrane region" description="Helical" evidence="2">
    <location>
        <begin position="63"/>
        <end position="80"/>
    </location>
</feature>
<dbReference type="InterPro" id="IPR052901">
    <property type="entry name" value="Bact_TGase-like"/>
</dbReference>
<dbReference type="PANTHER" id="PTHR42736">
    <property type="entry name" value="PROTEIN-GLUTAMINE GAMMA-GLUTAMYLTRANSFERASE"/>
    <property type="match status" value="1"/>
</dbReference>
<feature type="compositionally biased region" description="Low complexity" evidence="1">
    <location>
        <begin position="632"/>
        <end position="662"/>
    </location>
</feature>
<evidence type="ECO:0000313" key="5">
    <source>
        <dbReference type="EMBL" id="MEQ2441391.1"/>
    </source>
</evidence>
<evidence type="ECO:0000256" key="3">
    <source>
        <dbReference type="SAM" id="SignalP"/>
    </source>
</evidence>
<protein>
    <submittedName>
        <fullName evidence="5">Transglutaminase-like domain-containing protein</fullName>
    </submittedName>
</protein>
<comment type="caution">
    <text evidence="5">The sequence shown here is derived from an EMBL/GenBank/DDBJ whole genome shotgun (WGS) entry which is preliminary data.</text>
</comment>
<dbReference type="InterPro" id="IPR038765">
    <property type="entry name" value="Papain-like_cys_pep_sf"/>
</dbReference>
<dbReference type="SMART" id="SM00460">
    <property type="entry name" value="TGc"/>
    <property type="match status" value="1"/>
</dbReference>
<dbReference type="SUPFAM" id="SSF54001">
    <property type="entry name" value="Cysteine proteinases"/>
    <property type="match status" value="1"/>
</dbReference>
<dbReference type="Proteomes" id="UP001489509">
    <property type="component" value="Unassembled WGS sequence"/>
</dbReference>
<dbReference type="EMBL" id="JBBMFD010000024">
    <property type="protein sequence ID" value="MEQ2441391.1"/>
    <property type="molecule type" value="Genomic_DNA"/>
</dbReference>
<keyword evidence="6" id="KW-1185">Reference proteome</keyword>
<organism evidence="5 6">
    <name type="scientific">Solibaculum intestinale</name>
    <dbReference type="NCBI Taxonomy" id="3133165"/>
    <lineage>
        <taxon>Bacteria</taxon>
        <taxon>Bacillati</taxon>
        <taxon>Bacillota</taxon>
        <taxon>Clostridia</taxon>
        <taxon>Eubacteriales</taxon>
        <taxon>Oscillospiraceae</taxon>
        <taxon>Solibaculum</taxon>
    </lineage>
</organism>
<dbReference type="PANTHER" id="PTHR42736:SF1">
    <property type="entry name" value="PROTEIN-GLUTAMINE GAMMA-GLUTAMYLTRANSFERASE"/>
    <property type="match status" value="1"/>
</dbReference>
<proteinExistence type="predicted"/>
<gene>
    <name evidence="5" type="ORF">WMO26_11190</name>
</gene>
<evidence type="ECO:0000313" key="6">
    <source>
        <dbReference type="Proteomes" id="UP001489509"/>
    </source>
</evidence>